<comment type="caution">
    <text evidence="2">The sequence shown here is derived from an EMBL/GenBank/DDBJ whole genome shotgun (WGS) entry which is preliminary data.</text>
</comment>
<evidence type="ECO:0000313" key="2">
    <source>
        <dbReference type="EMBL" id="KAJ6057459.1"/>
    </source>
</evidence>
<proteinExistence type="predicted"/>
<reference evidence="2" key="2">
    <citation type="submission" date="2023-01" db="EMBL/GenBank/DDBJ databases">
        <authorList>
            <person name="Petersen C."/>
        </authorList>
    </citation>
    <scope>NUCLEOTIDE SEQUENCE</scope>
    <source>
        <strain evidence="2">IBT 15450</strain>
    </source>
</reference>
<keyword evidence="3" id="KW-1185">Reference proteome</keyword>
<feature type="region of interest" description="Disordered" evidence="1">
    <location>
        <begin position="1"/>
        <end position="45"/>
    </location>
</feature>
<dbReference type="AlphaFoldDB" id="A0AAD6NEF7"/>
<evidence type="ECO:0000313" key="3">
    <source>
        <dbReference type="Proteomes" id="UP001219568"/>
    </source>
</evidence>
<protein>
    <submittedName>
        <fullName evidence="2">Uncharacterized protein</fullName>
    </submittedName>
</protein>
<organism evidence="2 3">
    <name type="scientific">Penicillium canescens</name>
    <dbReference type="NCBI Taxonomy" id="5083"/>
    <lineage>
        <taxon>Eukaryota</taxon>
        <taxon>Fungi</taxon>
        <taxon>Dikarya</taxon>
        <taxon>Ascomycota</taxon>
        <taxon>Pezizomycotina</taxon>
        <taxon>Eurotiomycetes</taxon>
        <taxon>Eurotiomycetidae</taxon>
        <taxon>Eurotiales</taxon>
        <taxon>Aspergillaceae</taxon>
        <taxon>Penicillium</taxon>
    </lineage>
</organism>
<sequence length="120" mass="13301">MTTNTLNLAGSGCAQGSSMDKSRSIPSPADVPVYASPPQPTWLGERRMQRKFASGTSDAMRAVPALINGRRIRVISPLLDQNCRLLLLTRWKPPLSAERRFISDKRRRHSSKVDSGVLIE</sequence>
<dbReference type="Proteomes" id="UP001219568">
    <property type="component" value="Unassembled WGS sequence"/>
</dbReference>
<accession>A0AAD6NEF7</accession>
<evidence type="ECO:0000256" key="1">
    <source>
        <dbReference type="SAM" id="MobiDB-lite"/>
    </source>
</evidence>
<gene>
    <name evidence="2" type="ORF">N7460_000733</name>
</gene>
<name>A0AAD6NEF7_PENCN</name>
<dbReference type="EMBL" id="JAQJZL010000001">
    <property type="protein sequence ID" value="KAJ6057459.1"/>
    <property type="molecule type" value="Genomic_DNA"/>
</dbReference>
<feature type="compositionally biased region" description="Polar residues" evidence="1">
    <location>
        <begin position="1"/>
        <end position="19"/>
    </location>
</feature>
<reference evidence="2" key="1">
    <citation type="journal article" date="2023" name="IMA Fungus">
        <title>Comparative genomic study of the Penicillium genus elucidates a diverse pangenome and 15 lateral gene transfer events.</title>
        <authorList>
            <person name="Petersen C."/>
            <person name="Sorensen T."/>
            <person name="Nielsen M.R."/>
            <person name="Sondergaard T.E."/>
            <person name="Sorensen J.L."/>
            <person name="Fitzpatrick D.A."/>
            <person name="Frisvad J.C."/>
            <person name="Nielsen K.L."/>
        </authorList>
    </citation>
    <scope>NUCLEOTIDE SEQUENCE</scope>
    <source>
        <strain evidence="2">IBT 15450</strain>
    </source>
</reference>